<gene>
    <name evidence="2" type="primary">dl_3</name>
    <name evidence="2" type="ORF">g.4134</name>
</gene>
<dbReference type="GO" id="GO:0033554">
    <property type="term" value="P:cellular response to stress"/>
    <property type="evidence" value="ECO:0007669"/>
    <property type="project" value="TreeGrafter"/>
</dbReference>
<dbReference type="GO" id="GO:0048731">
    <property type="term" value="P:system development"/>
    <property type="evidence" value="ECO:0007669"/>
    <property type="project" value="UniProtKB-ARBA"/>
</dbReference>
<evidence type="ECO:0000313" key="2">
    <source>
        <dbReference type="EMBL" id="JAG83298.1"/>
    </source>
</evidence>
<dbReference type="InterPro" id="IPR032397">
    <property type="entry name" value="RHD_dimer"/>
</dbReference>
<protein>
    <submittedName>
        <fullName evidence="2">Dl_3 protein</fullName>
    </submittedName>
</protein>
<dbReference type="InterPro" id="IPR011539">
    <property type="entry name" value="RHD_DNA_bind_dom"/>
</dbReference>
<dbReference type="GO" id="GO:0034097">
    <property type="term" value="P:response to cytokine"/>
    <property type="evidence" value="ECO:0007669"/>
    <property type="project" value="TreeGrafter"/>
</dbReference>
<sequence length="463" mass="53056">MEVAAQRNPPYIEIIEQPAPRAVRFRYQSEGRPSGNLIGLNSTKERTTYPKIRVTGLRTIAYVVVSCVTKDKPYRIHPHSLINGEPENNCQKMYPGIINAPVDPNHPEVTFTTVKLQCVPREDAKRALMSRVTFPMNPFPCPGWEDSDISAIDLNAVRLCFQVFTEHPETRKPQAVCLAVSEPIFDKKRFNVLEICRLTTHTASMAGGTELTMLCKKVAKSDIQVRFYEEKGGRVVWQAFADPKYLHFFKQISIKLRTPAYHDVDFPRPVPILMQLVRPSDGDVSEAVPFQLEPCNKEMSPRKQNPSAMNLLRRNNCDCIPHPIFQPDCEIHGGKKENEINNMINVELPEVQNVPLMSEPEDPMYPNFNSMSNLKNDNFYRKFENFPAPYYAPQKILEPLAPLEFETPEQEGMHSGILMKPLIKSLRRNFSNSDLIMREINSEEIEEVDSDTVYNNLPIFEQF</sequence>
<proteinExistence type="predicted"/>
<dbReference type="PANTHER" id="PTHR24169:SF25">
    <property type="entry name" value="DORSAL-RELATED IMMUNITY FACTOR DIF-RELATED"/>
    <property type="match status" value="1"/>
</dbReference>
<dbReference type="InterPro" id="IPR008967">
    <property type="entry name" value="p53-like_TF_DNA-bd_sf"/>
</dbReference>
<dbReference type="Gene3D" id="2.60.40.340">
    <property type="entry name" value="Rel homology domain (RHD), DNA-binding domain"/>
    <property type="match status" value="1"/>
</dbReference>
<dbReference type="InterPro" id="IPR013783">
    <property type="entry name" value="Ig-like_fold"/>
</dbReference>
<dbReference type="GO" id="GO:0045944">
    <property type="term" value="P:positive regulation of transcription by RNA polymerase II"/>
    <property type="evidence" value="ECO:0007669"/>
    <property type="project" value="TreeGrafter"/>
</dbReference>
<dbReference type="InterPro" id="IPR014756">
    <property type="entry name" value="Ig_E-set"/>
</dbReference>
<dbReference type="GO" id="GO:0045087">
    <property type="term" value="P:innate immune response"/>
    <property type="evidence" value="ECO:0007669"/>
    <property type="project" value="TreeGrafter"/>
</dbReference>
<organism evidence="2">
    <name type="scientific">Fopius arisanus</name>
    <dbReference type="NCBI Taxonomy" id="64838"/>
    <lineage>
        <taxon>Eukaryota</taxon>
        <taxon>Metazoa</taxon>
        <taxon>Ecdysozoa</taxon>
        <taxon>Arthropoda</taxon>
        <taxon>Hexapoda</taxon>
        <taxon>Insecta</taxon>
        <taxon>Pterygota</taxon>
        <taxon>Neoptera</taxon>
        <taxon>Endopterygota</taxon>
        <taxon>Hymenoptera</taxon>
        <taxon>Apocrita</taxon>
        <taxon>Ichneumonoidea</taxon>
        <taxon>Braconidae</taxon>
        <taxon>Opiinae</taxon>
        <taxon>Fopius</taxon>
    </lineage>
</organism>
<dbReference type="GO" id="GO:0007249">
    <property type="term" value="P:canonical NF-kappaB signal transduction"/>
    <property type="evidence" value="ECO:0007669"/>
    <property type="project" value="TreeGrafter"/>
</dbReference>
<dbReference type="AlphaFoldDB" id="A0A0C9RZI2"/>
<accession>A0A0C9RZI2</accession>
<dbReference type="SMART" id="SM00429">
    <property type="entry name" value="IPT"/>
    <property type="match status" value="1"/>
</dbReference>
<dbReference type="EMBL" id="GBYB01013531">
    <property type="protein sequence ID" value="JAG83298.1"/>
    <property type="molecule type" value="Transcribed_RNA"/>
</dbReference>
<dbReference type="Pfam" id="PF16179">
    <property type="entry name" value="RHD_dimer"/>
    <property type="match status" value="1"/>
</dbReference>
<dbReference type="GO" id="GO:0000981">
    <property type="term" value="F:DNA-binding transcription factor activity, RNA polymerase II-specific"/>
    <property type="evidence" value="ECO:0007669"/>
    <property type="project" value="TreeGrafter"/>
</dbReference>
<dbReference type="InterPro" id="IPR037059">
    <property type="entry name" value="RHD_DNA_bind_dom_sf"/>
</dbReference>
<dbReference type="GO" id="GO:0048468">
    <property type="term" value="P:cell development"/>
    <property type="evidence" value="ECO:0007669"/>
    <property type="project" value="UniProtKB-ARBA"/>
</dbReference>
<dbReference type="Pfam" id="PF00554">
    <property type="entry name" value="RHD_DNA_bind"/>
    <property type="match status" value="1"/>
</dbReference>
<dbReference type="SUPFAM" id="SSF81296">
    <property type="entry name" value="E set domains"/>
    <property type="match status" value="1"/>
</dbReference>
<dbReference type="GO" id="GO:0005737">
    <property type="term" value="C:cytoplasm"/>
    <property type="evidence" value="ECO:0007669"/>
    <property type="project" value="InterPro"/>
</dbReference>
<dbReference type="InterPro" id="IPR002909">
    <property type="entry name" value="IPT_dom"/>
</dbReference>
<dbReference type="PRINTS" id="PR00057">
    <property type="entry name" value="NFKBTNSCPFCT"/>
</dbReference>
<name>A0A0C9RZI2_9HYME</name>
<dbReference type="PANTHER" id="PTHR24169">
    <property type="entry name" value="NUCLEAR FACTOR NF-KAPPA-B PROTEIN"/>
    <property type="match status" value="1"/>
</dbReference>
<feature type="domain" description="RHD" evidence="1">
    <location>
        <begin position="7"/>
        <end position="191"/>
    </location>
</feature>
<dbReference type="SUPFAM" id="SSF49417">
    <property type="entry name" value="p53-like transcription factors"/>
    <property type="match status" value="1"/>
</dbReference>
<dbReference type="GO" id="GO:0005634">
    <property type="term" value="C:nucleus"/>
    <property type="evidence" value="ECO:0007669"/>
    <property type="project" value="TreeGrafter"/>
</dbReference>
<dbReference type="GO" id="GO:0000978">
    <property type="term" value="F:RNA polymerase II cis-regulatory region sequence-specific DNA binding"/>
    <property type="evidence" value="ECO:0007669"/>
    <property type="project" value="TreeGrafter"/>
</dbReference>
<dbReference type="PROSITE" id="PS50254">
    <property type="entry name" value="REL_2"/>
    <property type="match status" value="1"/>
</dbReference>
<dbReference type="Gene3D" id="2.60.40.10">
    <property type="entry name" value="Immunoglobulins"/>
    <property type="match status" value="1"/>
</dbReference>
<evidence type="ECO:0000259" key="1">
    <source>
        <dbReference type="PROSITE" id="PS50254"/>
    </source>
</evidence>
<reference evidence="2" key="1">
    <citation type="submission" date="2015-01" db="EMBL/GenBank/DDBJ databases">
        <title>Transcriptome Assembly of Fopius arisanus.</title>
        <authorList>
            <person name="Geib S."/>
        </authorList>
    </citation>
    <scope>NUCLEOTIDE SEQUENCE</scope>
</reference>
<dbReference type="GO" id="GO:0038061">
    <property type="term" value="P:non-canonical NF-kappaB signal transduction"/>
    <property type="evidence" value="ECO:0007669"/>
    <property type="project" value="TreeGrafter"/>
</dbReference>
<dbReference type="InterPro" id="IPR000451">
    <property type="entry name" value="NFkB/Dor"/>
</dbReference>